<evidence type="ECO:0000313" key="1">
    <source>
        <dbReference type="EMBL" id="RDB31533.1"/>
    </source>
</evidence>
<proteinExistence type="predicted"/>
<name>A0A369KIB4_9BACT</name>
<gene>
    <name evidence="1" type="ORF">HAT2_00336</name>
</gene>
<comment type="caution">
    <text evidence="1">The sequence shown here is derived from an EMBL/GenBank/DDBJ whole genome shotgun (WGS) entry which is preliminary data.</text>
</comment>
<accession>A0A369KIB4</accession>
<sequence length="187" mass="21726">MAKETKYRKKKPGPFWPIPQFCNRKKMLRDISLTMLLIVSSFPAFSSVFTERGTGGYRVDYLSLLRQEEKAQLAEIFLDAGLSEEQPILLLALFPVRCAYCRKVERQMKRDLADKELEPLMQMHTLARWSHCLVHDPKLTRKNEDSLFPIFIAIHIPTQRQLLRQELTKIGGYSACLFNRVIAEACH</sequence>
<reference evidence="1 2" key="1">
    <citation type="submission" date="2018-07" db="EMBL/GenBank/DDBJ databases">
        <title>Comparative genomics of the Candidatus Parilichlamydiaceae reveals evidence of convergent evolution and genome reduction in the phylum Chlamydiae.</title>
        <authorList>
            <person name="Taylor-Brown A."/>
            <person name="Polkinghorne A."/>
        </authorList>
    </citation>
    <scope>NUCLEOTIDE SEQUENCE [LARGE SCALE GENOMIC DNA]</scope>
    <source>
        <strain evidence="1 2">Hat2</strain>
    </source>
</reference>
<evidence type="ECO:0000313" key="2">
    <source>
        <dbReference type="Proteomes" id="UP000253816"/>
    </source>
</evidence>
<dbReference type="AlphaFoldDB" id="A0A369KIB4"/>
<dbReference type="EMBL" id="QQBG01000012">
    <property type="protein sequence ID" value="RDB31533.1"/>
    <property type="molecule type" value="Genomic_DNA"/>
</dbReference>
<dbReference type="OrthoDB" id="9884025at2"/>
<dbReference type="Proteomes" id="UP000253816">
    <property type="component" value="Unassembled WGS sequence"/>
</dbReference>
<keyword evidence="2" id="KW-1185">Reference proteome</keyword>
<protein>
    <submittedName>
        <fullName evidence="1">Uncharacterized protein</fullName>
    </submittedName>
</protein>
<organism evidence="1 2">
    <name type="scientific">Candidatus Similichlamydia laticola</name>
    <dbReference type="NCBI Taxonomy" id="2170265"/>
    <lineage>
        <taxon>Bacteria</taxon>
        <taxon>Pseudomonadati</taxon>
        <taxon>Chlamydiota</taxon>
        <taxon>Chlamydiia</taxon>
        <taxon>Parachlamydiales</taxon>
        <taxon>Candidatus Parilichlamydiaceae</taxon>
        <taxon>Candidatus Similichlamydia</taxon>
    </lineage>
</organism>